<feature type="binding site" evidence="5">
    <location>
        <position position="143"/>
    </location>
    <ligand>
        <name>substrate</name>
    </ligand>
</feature>
<dbReference type="InterPro" id="IPR002616">
    <property type="entry name" value="tRNA_ribo_trans-like"/>
</dbReference>
<evidence type="ECO:0000256" key="4">
    <source>
        <dbReference type="ARBA" id="ARBA00050112"/>
    </source>
</evidence>
<keyword evidence="5" id="KW-0671">Queuosine biosynthesis</keyword>
<dbReference type="HAMAP" id="MF_00168">
    <property type="entry name" value="Q_tRNA_Tgt"/>
    <property type="match status" value="1"/>
</dbReference>
<evidence type="ECO:0000256" key="3">
    <source>
        <dbReference type="ARBA" id="ARBA00022694"/>
    </source>
</evidence>
<keyword evidence="5" id="KW-0479">Metal-binding</keyword>
<evidence type="ECO:0000259" key="6">
    <source>
        <dbReference type="Pfam" id="PF01702"/>
    </source>
</evidence>
<dbReference type="InterPro" id="IPR050076">
    <property type="entry name" value="ArchSynthase1/Queuine_TRR"/>
</dbReference>
<feature type="region of interest" description="RNA binding" evidence="5">
    <location>
        <begin position="245"/>
        <end position="251"/>
    </location>
</feature>
<sequence>MNFKLLNISGAARRGTIATAHGPIQTPTFMPVGTQGTVKSLTPQHLKDIGAQIVLGNAYHLYLRPGQELVKKAGGLHGFMGWDRPILTDSGGFQVFSLAELRNIKEEGVGFQSHLDGSSHLFTPESVMRLEADLGADIVMCFDECIPYPATLEYAERSTGRTTRWARRCRREFLSLKTGQALFGIVQGGTYPELRRRSARELLEIGFEGYAIGGLAIGEPKEQTWEAIATANAVLPEDKPRYMMGVGFPEDIIQGVSLGVDMFDCVMPTRNARNGSLFTSTGRLALRNAKHFDDFFPVDSECDCYLCKNFTRAYLRHLYMSDEILASTLGTIHNLRFYLKMMEGMRLAMEEQSFDQWQKAFMEKYQSENGTR</sequence>
<dbReference type="GO" id="GO:0046872">
    <property type="term" value="F:metal ion binding"/>
    <property type="evidence" value="ECO:0007669"/>
    <property type="project" value="UniProtKB-KW"/>
</dbReference>
<feature type="binding site" evidence="5">
    <location>
        <begin position="89"/>
        <end position="93"/>
    </location>
    <ligand>
        <name>substrate</name>
    </ligand>
</feature>
<dbReference type="EC" id="2.4.2.29" evidence="5"/>
<feature type="region of interest" description="RNA binding; important for wobble base 34 recognition" evidence="5">
    <location>
        <begin position="269"/>
        <end position="273"/>
    </location>
</feature>
<feature type="active site" description="Proton acceptor" evidence="5">
    <location>
        <position position="89"/>
    </location>
</feature>
<feature type="domain" description="tRNA-guanine(15) transglycosylase-like" evidence="6">
    <location>
        <begin position="11"/>
        <end position="366"/>
    </location>
</feature>
<comment type="catalytic activity">
    <reaction evidence="4 5">
        <text>7-aminomethyl-7-carbaguanine + guanosine(34) in tRNA = 7-aminomethyl-7-carbaguanosine(34) in tRNA + guanine</text>
        <dbReference type="Rhea" id="RHEA:24104"/>
        <dbReference type="Rhea" id="RHEA-COMP:10341"/>
        <dbReference type="Rhea" id="RHEA-COMP:10342"/>
        <dbReference type="ChEBI" id="CHEBI:16235"/>
        <dbReference type="ChEBI" id="CHEBI:58703"/>
        <dbReference type="ChEBI" id="CHEBI:74269"/>
        <dbReference type="ChEBI" id="CHEBI:82833"/>
        <dbReference type="EC" id="2.4.2.29"/>
    </reaction>
</comment>
<dbReference type="AlphaFoldDB" id="A0A933IA68"/>
<comment type="function">
    <text evidence="5">Catalyzes the base-exchange of a guanine (G) residue with the queuine precursor 7-aminomethyl-7-deazaguanine (PreQ1) at position 34 (anticodon wobble position) in tRNAs with GU(N) anticodons (tRNA-Asp, -Asn, -His and -Tyr). Catalysis occurs through a double-displacement mechanism. The nucleophile active site attacks the C1' of nucleotide 34 to detach the guanine base from the RNA, forming a covalent enzyme-RNA intermediate. The proton acceptor active site deprotonates the incoming PreQ1, allowing a nucleophilic attack on the C1' of the ribose to form the product. After dissociation, two additional enzymatic reactions on the tRNA convert PreQ1 to queuine (Q), resulting in the hypermodified nucleoside queuosine (7-(((4,5-cis-dihydroxy-2-cyclopenten-1-yl)amino)methyl)-7-deazaguanosine).</text>
</comment>
<dbReference type="Gene3D" id="3.20.20.105">
    <property type="entry name" value="Queuine tRNA-ribosyltransferase-like"/>
    <property type="match status" value="1"/>
</dbReference>
<dbReference type="NCBIfam" id="TIGR00449">
    <property type="entry name" value="tgt_general"/>
    <property type="match status" value="1"/>
</dbReference>
<organism evidence="7 8">
    <name type="scientific">candidate division TA06 bacterium</name>
    <dbReference type="NCBI Taxonomy" id="2250710"/>
    <lineage>
        <taxon>Bacteria</taxon>
        <taxon>Bacteria division TA06</taxon>
    </lineage>
</organism>
<gene>
    <name evidence="5 7" type="primary">tgt</name>
    <name evidence="7" type="ORF">HY768_03040</name>
</gene>
<feature type="binding site" evidence="5">
    <location>
        <position position="333"/>
    </location>
    <ligand>
        <name>Zn(2+)</name>
        <dbReference type="ChEBI" id="CHEBI:29105"/>
    </ligand>
</feature>
<dbReference type="FunFam" id="3.20.20.105:FF:000001">
    <property type="entry name" value="Queuine tRNA-ribosyltransferase"/>
    <property type="match status" value="1"/>
</dbReference>
<evidence type="ECO:0000313" key="7">
    <source>
        <dbReference type="EMBL" id="MBI4726193.1"/>
    </source>
</evidence>
<dbReference type="GO" id="GO:0005829">
    <property type="term" value="C:cytosol"/>
    <property type="evidence" value="ECO:0007669"/>
    <property type="project" value="TreeGrafter"/>
</dbReference>
<feature type="binding site" evidence="5">
    <location>
        <position position="214"/>
    </location>
    <ligand>
        <name>substrate</name>
    </ligand>
</feature>
<keyword evidence="5" id="KW-0862">Zinc</keyword>
<evidence type="ECO:0000256" key="1">
    <source>
        <dbReference type="ARBA" id="ARBA00022676"/>
    </source>
</evidence>
<comment type="pathway">
    <text evidence="5">tRNA modification; tRNA-queuosine biosynthesis.</text>
</comment>
<dbReference type="PANTHER" id="PTHR46499">
    <property type="entry name" value="QUEUINE TRNA-RIBOSYLTRANSFERASE"/>
    <property type="match status" value="1"/>
</dbReference>
<keyword evidence="2 5" id="KW-0808">Transferase</keyword>
<feature type="binding site" evidence="5">
    <location>
        <position position="304"/>
    </location>
    <ligand>
        <name>Zn(2+)</name>
        <dbReference type="ChEBI" id="CHEBI:29105"/>
    </ligand>
</feature>
<reference evidence="7" key="1">
    <citation type="submission" date="2020-07" db="EMBL/GenBank/DDBJ databases">
        <title>Huge and variable diversity of episymbiotic CPR bacteria and DPANN archaea in groundwater ecosystems.</title>
        <authorList>
            <person name="He C.Y."/>
            <person name="Keren R."/>
            <person name="Whittaker M."/>
            <person name="Farag I.F."/>
            <person name="Doudna J."/>
            <person name="Cate J.H.D."/>
            <person name="Banfield J.F."/>
        </authorList>
    </citation>
    <scope>NUCLEOTIDE SEQUENCE</scope>
    <source>
        <strain evidence="7">NC_groundwater_1520_Pr4_B-0.1um_53_5</strain>
    </source>
</reference>
<dbReference type="GO" id="GO:0008616">
    <property type="term" value="P:tRNA queuosine(34) biosynthetic process"/>
    <property type="evidence" value="ECO:0007669"/>
    <property type="project" value="UniProtKB-UniRule"/>
</dbReference>
<proteinExistence type="inferred from homology"/>
<feature type="active site" description="Nucleophile" evidence="5">
    <location>
        <position position="264"/>
    </location>
</feature>
<dbReference type="GO" id="GO:0008479">
    <property type="term" value="F:tRNA-guanosine(34) queuine transglycosylase activity"/>
    <property type="evidence" value="ECO:0007669"/>
    <property type="project" value="UniProtKB-UniRule"/>
</dbReference>
<comment type="caution">
    <text evidence="7">The sequence shown here is derived from an EMBL/GenBank/DDBJ whole genome shotgun (WGS) entry which is preliminary data.</text>
</comment>
<comment type="subunit">
    <text evidence="5">Homodimer. Within each dimer, one monomer is responsible for RNA recognition and catalysis, while the other monomer binds to the replacement base PreQ1.</text>
</comment>
<keyword evidence="1 5" id="KW-0328">Glycosyltransferase</keyword>
<dbReference type="NCBIfam" id="TIGR00430">
    <property type="entry name" value="Q_tRNA_tgt"/>
    <property type="match status" value="1"/>
</dbReference>
<dbReference type="InterPro" id="IPR004803">
    <property type="entry name" value="TGT"/>
</dbReference>
<name>A0A933IA68_UNCT6</name>
<comment type="similarity">
    <text evidence="5">Belongs to the queuine tRNA-ribosyltransferase family.</text>
</comment>
<keyword evidence="3 5" id="KW-0819">tRNA processing</keyword>
<feature type="binding site" evidence="5">
    <location>
        <position position="307"/>
    </location>
    <ligand>
        <name>Zn(2+)</name>
        <dbReference type="ChEBI" id="CHEBI:29105"/>
    </ligand>
</feature>
<dbReference type="Pfam" id="PF01702">
    <property type="entry name" value="TGT"/>
    <property type="match status" value="1"/>
</dbReference>
<dbReference type="Proteomes" id="UP000736328">
    <property type="component" value="Unassembled WGS sequence"/>
</dbReference>
<evidence type="ECO:0000256" key="2">
    <source>
        <dbReference type="ARBA" id="ARBA00022679"/>
    </source>
</evidence>
<evidence type="ECO:0000313" key="8">
    <source>
        <dbReference type="Proteomes" id="UP000736328"/>
    </source>
</evidence>
<feature type="binding site" evidence="5">
    <location>
        <position position="187"/>
    </location>
    <ligand>
        <name>substrate</name>
    </ligand>
</feature>
<dbReference type="SUPFAM" id="SSF51713">
    <property type="entry name" value="tRNA-guanine transglycosylase"/>
    <property type="match status" value="1"/>
</dbReference>
<dbReference type="PANTHER" id="PTHR46499:SF1">
    <property type="entry name" value="QUEUINE TRNA-RIBOSYLTRANSFERASE"/>
    <property type="match status" value="1"/>
</dbReference>
<feature type="binding site" evidence="5">
    <location>
        <position position="302"/>
    </location>
    <ligand>
        <name>Zn(2+)</name>
        <dbReference type="ChEBI" id="CHEBI:29105"/>
    </ligand>
</feature>
<accession>A0A933IA68</accession>
<evidence type="ECO:0000256" key="5">
    <source>
        <dbReference type="HAMAP-Rule" id="MF_00168"/>
    </source>
</evidence>
<dbReference type="EMBL" id="JACQXR010000038">
    <property type="protein sequence ID" value="MBI4726193.1"/>
    <property type="molecule type" value="Genomic_DNA"/>
</dbReference>
<comment type="cofactor">
    <cofactor evidence="5">
        <name>Zn(2+)</name>
        <dbReference type="ChEBI" id="CHEBI:29105"/>
    </cofactor>
    <text evidence="5">Binds 1 zinc ion per subunit.</text>
</comment>
<protein>
    <recommendedName>
        <fullName evidence="5">Queuine tRNA-ribosyltransferase</fullName>
        <ecNumber evidence="5">2.4.2.29</ecNumber>
    </recommendedName>
    <alternativeName>
        <fullName evidence="5">Guanine insertion enzyme</fullName>
    </alternativeName>
    <alternativeName>
        <fullName evidence="5">tRNA-guanine transglycosylase</fullName>
    </alternativeName>
</protein>
<dbReference type="InterPro" id="IPR036511">
    <property type="entry name" value="TGT-like_sf"/>
</dbReference>